<keyword evidence="3" id="KW-1185">Reference proteome</keyword>
<gene>
    <name evidence="2" type="ORF">THAOC_34639</name>
</gene>
<feature type="compositionally biased region" description="Acidic residues" evidence="1">
    <location>
        <begin position="138"/>
        <end position="151"/>
    </location>
</feature>
<dbReference type="OMA" id="WWTLVLD"/>
<feature type="region of interest" description="Disordered" evidence="1">
    <location>
        <begin position="299"/>
        <end position="319"/>
    </location>
</feature>
<dbReference type="EMBL" id="AGNL01047603">
    <property type="protein sequence ID" value="EJK46686.1"/>
    <property type="molecule type" value="Genomic_DNA"/>
</dbReference>
<evidence type="ECO:0000313" key="2">
    <source>
        <dbReference type="EMBL" id="EJK46686.1"/>
    </source>
</evidence>
<evidence type="ECO:0000313" key="3">
    <source>
        <dbReference type="Proteomes" id="UP000266841"/>
    </source>
</evidence>
<dbReference type="Proteomes" id="UP000266841">
    <property type="component" value="Unassembled WGS sequence"/>
</dbReference>
<dbReference type="eggNOG" id="ENOG502S26B">
    <property type="taxonomic scope" value="Eukaryota"/>
</dbReference>
<feature type="region of interest" description="Disordered" evidence="1">
    <location>
        <begin position="124"/>
        <end position="153"/>
    </location>
</feature>
<feature type="compositionally biased region" description="Polar residues" evidence="1">
    <location>
        <begin position="302"/>
        <end position="312"/>
    </location>
</feature>
<comment type="caution">
    <text evidence="2">The sequence shown here is derived from an EMBL/GenBank/DDBJ whole genome shotgun (WGS) entry which is preliminary data.</text>
</comment>
<evidence type="ECO:0000256" key="1">
    <source>
        <dbReference type="SAM" id="MobiDB-lite"/>
    </source>
</evidence>
<proteinExistence type="predicted"/>
<dbReference type="AlphaFoldDB" id="K0RCD3"/>
<feature type="region of interest" description="Disordered" evidence="1">
    <location>
        <begin position="237"/>
        <end position="260"/>
    </location>
</feature>
<reference evidence="2 3" key="1">
    <citation type="journal article" date="2012" name="Genome Biol.">
        <title>Genome and low-iron response of an oceanic diatom adapted to chronic iron limitation.</title>
        <authorList>
            <person name="Lommer M."/>
            <person name="Specht M."/>
            <person name="Roy A.S."/>
            <person name="Kraemer L."/>
            <person name="Andreson R."/>
            <person name="Gutowska M.A."/>
            <person name="Wolf J."/>
            <person name="Bergner S.V."/>
            <person name="Schilhabel M.B."/>
            <person name="Klostermeier U.C."/>
            <person name="Beiko R.G."/>
            <person name="Rosenstiel P."/>
            <person name="Hippler M."/>
            <person name="Laroche J."/>
        </authorList>
    </citation>
    <scope>NUCLEOTIDE SEQUENCE [LARGE SCALE GENOMIC DNA]</scope>
    <source>
        <strain evidence="2 3">CCMP1005</strain>
    </source>
</reference>
<name>K0RCD3_THAOC</name>
<accession>K0RCD3</accession>
<organism evidence="2 3">
    <name type="scientific">Thalassiosira oceanica</name>
    <name type="common">Marine diatom</name>
    <dbReference type="NCBI Taxonomy" id="159749"/>
    <lineage>
        <taxon>Eukaryota</taxon>
        <taxon>Sar</taxon>
        <taxon>Stramenopiles</taxon>
        <taxon>Ochrophyta</taxon>
        <taxon>Bacillariophyta</taxon>
        <taxon>Coscinodiscophyceae</taxon>
        <taxon>Thalassiosirophycidae</taxon>
        <taxon>Thalassiosirales</taxon>
        <taxon>Thalassiosiraceae</taxon>
        <taxon>Thalassiosira</taxon>
    </lineage>
</organism>
<sequence length="412" mass="45464">MGDLVVDEGFAVLNDFNADAKKKSDKGHDDPIPRTKFASYIDALSVSDAHKATFLQDCSRVFTARTKEDSEGYSTGSTYFLPAVMQPRCALEELAQKIFCAHVDTLDKSLWDPERSGSEWWTLVLDSGDSNGKAPISGDDDEEEEEEEEEEVGFHFDADYGLEEQLPNFLLHPRVSTITYLSSTGVPTLILDKRSPPPSDKDKTSLTGNINTGWLSHPSFGKHVAFDGRFLHGAPGEVFPRLSNGSSKQPAQPKASKRQKIEANHIKESKRVTFLVNIWLNHCPLESEPLEEEIIDELTTPWSKSSDGTAKSNGGDPSEPLFDWKIKDICLHDDLEEAVEINKNETPSGVHTEEAVICNRHVDVMFGTSMETLQTASTKAAEAKSKSAMLNMEDGVISLLVGEEVSSDEEAE</sequence>
<dbReference type="OrthoDB" id="69177at2759"/>
<protein>
    <submittedName>
        <fullName evidence="2">Uncharacterized protein</fullName>
    </submittedName>
</protein>